<protein>
    <recommendedName>
        <fullName evidence="2">U6 snRNA m(6)A methyltransferase</fullName>
        <ecNumber evidence="2">2.1.1.346</ecNumber>
    </recommendedName>
</protein>
<organism evidence="8 9">
    <name type="scientific">Stegodyphus mimosarum</name>
    <name type="common">African social velvet spider</name>
    <dbReference type="NCBI Taxonomy" id="407821"/>
    <lineage>
        <taxon>Eukaryota</taxon>
        <taxon>Metazoa</taxon>
        <taxon>Ecdysozoa</taxon>
        <taxon>Arthropoda</taxon>
        <taxon>Chelicerata</taxon>
        <taxon>Arachnida</taxon>
        <taxon>Araneae</taxon>
        <taxon>Araneomorphae</taxon>
        <taxon>Entelegynae</taxon>
        <taxon>Eresoidea</taxon>
        <taxon>Eresidae</taxon>
        <taxon>Stegodyphus</taxon>
    </lineage>
</organism>
<evidence type="ECO:0000256" key="2">
    <source>
        <dbReference type="ARBA" id="ARBA00012166"/>
    </source>
</evidence>
<evidence type="ECO:0000256" key="5">
    <source>
        <dbReference type="ARBA" id="ARBA00022691"/>
    </source>
</evidence>
<dbReference type="InterPro" id="IPR029063">
    <property type="entry name" value="SAM-dependent_MTases_sf"/>
</dbReference>
<dbReference type="GO" id="GO:0070475">
    <property type="term" value="P:rRNA base methylation"/>
    <property type="evidence" value="ECO:0007669"/>
    <property type="project" value="TreeGrafter"/>
</dbReference>
<reference evidence="8 9" key="1">
    <citation type="submission" date="2013-11" db="EMBL/GenBank/DDBJ databases">
        <title>Genome sequencing of Stegodyphus mimosarum.</title>
        <authorList>
            <person name="Bechsgaard J."/>
        </authorList>
    </citation>
    <scope>NUCLEOTIDE SEQUENCE [LARGE SCALE GENOMIC DNA]</scope>
</reference>
<keyword evidence="3 8" id="KW-0489">Methyltransferase</keyword>
<feature type="region of interest" description="Disordered" evidence="7">
    <location>
        <begin position="482"/>
        <end position="506"/>
    </location>
</feature>
<evidence type="ECO:0000256" key="4">
    <source>
        <dbReference type="ARBA" id="ARBA00022679"/>
    </source>
</evidence>
<feature type="binding site" evidence="6">
    <location>
        <position position="108"/>
    </location>
    <ligand>
        <name>S-adenosyl-L-methionine</name>
        <dbReference type="ChEBI" id="CHEBI:59789"/>
    </ligand>
</feature>
<evidence type="ECO:0000256" key="7">
    <source>
        <dbReference type="SAM" id="MobiDB-lite"/>
    </source>
</evidence>
<feature type="binding site" evidence="6">
    <location>
        <position position="181"/>
    </location>
    <ligand>
        <name>S-adenosyl-L-methionine</name>
        <dbReference type="ChEBI" id="CHEBI:59789"/>
    </ligand>
</feature>
<feature type="binding site" evidence="6">
    <location>
        <position position="131"/>
    </location>
    <ligand>
        <name>S-adenosyl-L-methionine</name>
        <dbReference type="ChEBI" id="CHEBI:59789"/>
    </ligand>
</feature>
<dbReference type="InterPro" id="IPR002052">
    <property type="entry name" value="DNA_methylase_N6_adenine_CS"/>
</dbReference>
<dbReference type="GO" id="GO:0003676">
    <property type="term" value="F:nucleic acid binding"/>
    <property type="evidence" value="ECO:0007669"/>
    <property type="project" value="InterPro"/>
</dbReference>
<evidence type="ECO:0000256" key="6">
    <source>
        <dbReference type="PIRSR" id="PIRSR037350-1"/>
    </source>
</evidence>
<dbReference type="Proteomes" id="UP000054359">
    <property type="component" value="Unassembled WGS sequence"/>
</dbReference>
<sequence length="637" mass="72694">MAFNTRMHERNIYKNRPNFGEIALEYPEFRKYAVPDERGKIHVDFSDPNALRLVTKLLLKKDFNLNVEIPPGFLIPTVPQRLNYILWIEDLLDILPPRDTEIRGVDIGTGPCAIFSLLGAKKNSWKFFATESSDEAIAWANSNIEANNMQSFIKVTKVRKDSILDEVLTQNDDIYDFCLCNPPFFEDVNEIRKKNAHVKETIAKIAKKDEIVAEGGEVAFVCKLISDSLIYKDRICLYTSMFGKKKSFLAIQKEIKLLKNVTFTTTEFCQGNTIRWGIAWTFLKSIEFVKVKKPKPKKKPPLVYKILETNDMMYSVKKIFNKIKQILRDLKIELNVLHYSEKVAVLEMKSNTNTWSHQRRKRRELLRQKQSDVSVFDASSNSPLPHSSPDVLVCENFSEVRNEQDVETHKISTDSAIACFPDSYRKESTQRNLELKNELVTENIPIPLANLSQNDCLESAAVTNNAGIVKIFNENRSYQTVEGTKSSSSSNSVLEHESRTAGESVNYNSKNIINETDCTESLNASQGCKEDESFNSSKKIKADFDGASETDSSEVLVISETHKRKNEFESFTSSKKIKTDNVADVESKFLLFCCLKVIKTKNNIIMEMNCPSNASRETMHQVFQFVKNKLVSINSFL</sequence>
<name>A0A087US96_STEMI</name>
<dbReference type="InterPro" id="IPR010286">
    <property type="entry name" value="METTL16/RlmF"/>
</dbReference>
<evidence type="ECO:0000256" key="3">
    <source>
        <dbReference type="ARBA" id="ARBA00022603"/>
    </source>
</evidence>
<dbReference type="EC" id="2.1.1.346" evidence="2"/>
<dbReference type="OMA" id="HENTFAT"/>
<dbReference type="InterPro" id="IPR017182">
    <property type="entry name" value="METTL16/PsiM"/>
</dbReference>
<dbReference type="GO" id="GO:0120048">
    <property type="term" value="F:U6 snRNA (adenine-(43)-N(6))-methyltransferase activity"/>
    <property type="evidence" value="ECO:0007669"/>
    <property type="project" value="UniProtKB-EC"/>
</dbReference>
<proteinExistence type="inferred from homology"/>
<keyword evidence="4 8" id="KW-0808">Transferase</keyword>
<dbReference type="PANTHER" id="PTHR13393:SF0">
    <property type="entry name" value="RNA N6-ADENOSINE-METHYLTRANSFERASE METTL16"/>
    <property type="match status" value="1"/>
</dbReference>
<dbReference type="SUPFAM" id="SSF53335">
    <property type="entry name" value="S-adenosyl-L-methionine-dependent methyltransferases"/>
    <property type="match status" value="1"/>
</dbReference>
<keyword evidence="5 6" id="KW-0949">S-adenosyl-L-methionine</keyword>
<dbReference type="GO" id="GO:0005634">
    <property type="term" value="C:nucleus"/>
    <property type="evidence" value="ECO:0007669"/>
    <property type="project" value="TreeGrafter"/>
</dbReference>
<dbReference type="PANTHER" id="PTHR13393">
    <property type="entry name" value="SAM-DEPENDENT METHYLTRANSFERASE"/>
    <property type="match status" value="1"/>
</dbReference>
<evidence type="ECO:0000256" key="1">
    <source>
        <dbReference type="ARBA" id="ARBA00005878"/>
    </source>
</evidence>
<dbReference type="OrthoDB" id="514248at2759"/>
<evidence type="ECO:0000313" key="8">
    <source>
        <dbReference type="EMBL" id="KFM80235.1"/>
    </source>
</evidence>
<evidence type="ECO:0000313" key="9">
    <source>
        <dbReference type="Proteomes" id="UP000054359"/>
    </source>
</evidence>
<dbReference type="STRING" id="407821.A0A087US96"/>
<comment type="similarity">
    <text evidence="1">Belongs to the methyltransferase superfamily. METTL16/RlmF family.</text>
</comment>
<feature type="binding site" evidence="6">
    <location>
        <position position="81"/>
    </location>
    <ligand>
        <name>S-adenosyl-L-methionine</name>
        <dbReference type="ChEBI" id="CHEBI:59789"/>
    </ligand>
</feature>
<dbReference type="PIRSF" id="PIRSF037350">
    <property type="entry name" value="Mtase_ZK1128_prd"/>
    <property type="match status" value="1"/>
</dbReference>
<dbReference type="CDD" id="cd02440">
    <property type="entry name" value="AdoMet_MTases"/>
    <property type="match status" value="1"/>
</dbReference>
<dbReference type="EMBL" id="KK121328">
    <property type="protein sequence ID" value="KFM80235.1"/>
    <property type="molecule type" value="Genomic_DNA"/>
</dbReference>
<dbReference type="Gene3D" id="3.40.50.150">
    <property type="entry name" value="Vaccinia Virus protein VP39"/>
    <property type="match status" value="1"/>
</dbReference>
<dbReference type="PROSITE" id="PS00092">
    <property type="entry name" value="N6_MTASE"/>
    <property type="match status" value="1"/>
</dbReference>
<accession>A0A087US96</accession>
<keyword evidence="9" id="KW-1185">Reference proteome</keyword>
<dbReference type="Pfam" id="PF05971">
    <property type="entry name" value="Methyltransf_10"/>
    <property type="match status" value="1"/>
</dbReference>
<dbReference type="AlphaFoldDB" id="A0A087US96"/>
<feature type="non-terminal residue" evidence="8">
    <location>
        <position position="637"/>
    </location>
</feature>
<gene>
    <name evidence="8" type="ORF">X975_01117</name>
</gene>